<protein>
    <submittedName>
        <fullName evidence="2">Uncharacterized protein</fullName>
    </submittedName>
</protein>
<dbReference type="RefSeq" id="WP_386819783.1">
    <property type="nucleotide sequence ID" value="NZ_JBHUIT010000008.1"/>
</dbReference>
<dbReference type="EMBL" id="JBHUIT010000008">
    <property type="protein sequence ID" value="MFD2256506.1"/>
    <property type="molecule type" value="Genomic_DNA"/>
</dbReference>
<feature type="compositionally biased region" description="Basic and acidic residues" evidence="1">
    <location>
        <begin position="46"/>
        <end position="65"/>
    </location>
</feature>
<accession>A0ABW5DA61</accession>
<evidence type="ECO:0000313" key="2">
    <source>
        <dbReference type="EMBL" id="MFD2256506.1"/>
    </source>
</evidence>
<proteinExistence type="predicted"/>
<evidence type="ECO:0000256" key="1">
    <source>
        <dbReference type="SAM" id="MobiDB-lite"/>
    </source>
</evidence>
<evidence type="ECO:0000313" key="3">
    <source>
        <dbReference type="Proteomes" id="UP001597375"/>
    </source>
</evidence>
<name>A0ABW5DA61_9BACT</name>
<keyword evidence="3" id="KW-1185">Reference proteome</keyword>
<organism evidence="2 3">
    <name type="scientific">Luteolibacter algae</name>
    <dbReference type="NCBI Taxonomy" id="454151"/>
    <lineage>
        <taxon>Bacteria</taxon>
        <taxon>Pseudomonadati</taxon>
        <taxon>Verrucomicrobiota</taxon>
        <taxon>Verrucomicrobiia</taxon>
        <taxon>Verrucomicrobiales</taxon>
        <taxon>Verrucomicrobiaceae</taxon>
        <taxon>Luteolibacter</taxon>
    </lineage>
</organism>
<gene>
    <name evidence="2" type="ORF">ACFSSA_07455</name>
</gene>
<comment type="caution">
    <text evidence="2">The sequence shown here is derived from an EMBL/GenBank/DDBJ whole genome shotgun (WGS) entry which is preliminary data.</text>
</comment>
<dbReference type="Proteomes" id="UP001597375">
    <property type="component" value="Unassembled WGS sequence"/>
</dbReference>
<reference evidence="3" key="1">
    <citation type="journal article" date="2019" name="Int. J. Syst. Evol. Microbiol.">
        <title>The Global Catalogue of Microorganisms (GCM) 10K type strain sequencing project: providing services to taxonomists for standard genome sequencing and annotation.</title>
        <authorList>
            <consortium name="The Broad Institute Genomics Platform"/>
            <consortium name="The Broad Institute Genome Sequencing Center for Infectious Disease"/>
            <person name="Wu L."/>
            <person name="Ma J."/>
        </authorList>
    </citation>
    <scope>NUCLEOTIDE SEQUENCE [LARGE SCALE GENOMIC DNA]</scope>
    <source>
        <strain evidence="3">CGMCC 4.7106</strain>
    </source>
</reference>
<feature type="compositionally biased region" description="Basic and acidic residues" evidence="1">
    <location>
        <begin position="11"/>
        <end position="32"/>
    </location>
</feature>
<feature type="region of interest" description="Disordered" evidence="1">
    <location>
        <begin position="1"/>
        <end position="65"/>
    </location>
</feature>
<sequence length="65" mass="7411">MNDNNSPENSDENKEVIKEEEIGETRHDEEVTAKGIVRSLFMANEPEQRMEVDKSDNRADSDDTA</sequence>